<evidence type="ECO:0000313" key="2">
    <source>
        <dbReference type="Proteomes" id="UP000054018"/>
    </source>
</evidence>
<name>A0A0C9ZUD9_9AGAM</name>
<dbReference type="Proteomes" id="UP000054018">
    <property type="component" value="Unassembled WGS sequence"/>
</dbReference>
<evidence type="ECO:0000313" key="1">
    <source>
        <dbReference type="EMBL" id="KIK29579.1"/>
    </source>
</evidence>
<organism evidence="1 2">
    <name type="scientific">Pisolithus microcarpus 441</name>
    <dbReference type="NCBI Taxonomy" id="765257"/>
    <lineage>
        <taxon>Eukaryota</taxon>
        <taxon>Fungi</taxon>
        <taxon>Dikarya</taxon>
        <taxon>Basidiomycota</taxon>
        <taxon>Agaricomycotina</taxon>
        <taxon>Agaricomycetes</taxon>
        <taxon>Agaricomycetidae</taxon>
        <taxon>Boletales</taxon>
        <taxon>Sclerodermatineae</taxon>
        <taxon>Pisolithaceae</taxon>
        <taxon>Pisolithus</taxon>
    </lineage>
</organism>
<proteinExistence type="predicted"/>
<accession>A0A0C9ZUD9</accession>
<protein>
    <submittedName>
        <fullName evidence="1">Uncharacterized protein</fullName>
    </submittedName>
</protein>
<dbReference type="AlphaFoldDB" id="A0A0C9ZUD9"/>
<reference evidence="2" key="2">
    <citation type="submission" date="2015-01" db="EMBL/GenBank/DDBJ databases">
        <title>Evolutionary Origins and Diversification of the Mycorrhizal Mutualists.</title>
        <authorList>
            <consortium name="DOE Joint Genome Institute"/>
            <consortium name="Mycorrhizal Genomics Consortium"/>
            <person name="Kohler A."/>
            <person name="Kuo A."/>
            <person name="Nagy L.G."/>
            <person name="Floudas D."/>
            <person name="Copeland A."/>
            <person name="Barry K.W."/>
            <person name="Cichocki N."/>
            <person name="Veneault-Fourrey C."/>
            <person name="LaButti K."/>
            <person name="Lindquist E.A."/>
            <person name="Lipzen A."/>
            <person name="Lundell T."/>
            <person name="Morin E."/>
            <person name="Murat C."/>
            <person name="Riley R."/>
            <person name="Ohm R."/>
            <person name="Sun H."/>
            <person name="Tunlid A."/>
            <person name="Henrissat B."/>
            <person name="Grigoriev I.V."/>
            <person name="Hibbett D.S."/>
            <person name="Martin F."/>
        </authorList>
    </citation>
    <scope>NUCLEOTIDE SEQUENCE [LARGE SCALE GENOMIC DNA]</scope>
    <source>
        <strain evidence="2">441</strain>
    </source>
</reference>
<dbReference type="EMBL" id="KN833689">
    <property type="protein sequence ID" value="KIK29579.1"/>
    <property type="molecule type" value="Genomic_DNA"/>
</dbReference>
<gene>
    <name evidence="1" type="ORF">PISMIDRAFT_672298</name>
</gene>
<dbReference type="HOGENOM" id="CLU_2400541_0_0_1"/>
<sequence>MDLVSFYGAFLSPGEQGMRMDRKTLSLALRLVVALRHFKMFHVKGSSATCKNHTLERYSLFESDFVSQGVVVSLSTRRSTALANVQTKNCQSQ</sequence>
<reference evidence="1 2" key="1">
    <citation type="submission" date="2014-04" db="EMBL/GenBank/DDBJ databases">
        <authorList>
            <consortium name="DOE Joint Genome Institute"/>
            <person name="Kuo A."/>
            <person name="Kohler A."/>
            <person name="Costa M.D."/>
            <person name="Nagy L.G."/>
            <person name="Floudas D."/>
            <person name="Copeland A."/>
            <person name="Barry K.W."/>
            <person name="Cichocki N."/>
            <person name="Veneault-Fourrey C."/>
            <person name="LaButti K."/>
            <person name="Lindquist E.A."/>
            <person name="Lipzen A."/>
            <person name="Lundell T."/>
            <person name="Morin E."/>
            <person name="Murat C."/>
            <person name="Sun H."/>
            <person name="Tunlid A."/>
            <person name="Henrissat B."/>
            <person name="Grigoriev I.V."/>
            <person name="Hibbett D.S."/>
            <person name="Martin F."/>
            <person name="Nordberg H.P."/>
            <person name="Cantor M.N."/>
            <person name="Hua S.X."/>
        </authorList>
    </citation>
    <scope>NUCLEOTIDE SEQUENCE [LARGE SCALE GENOMIC DNA]</scope>
    <source>
        <strain evidence="1 2">441</strain>
    </source>
</reference>
<keyword evidence="2" id="KW-1185">Reference proteome</keyword>